<dbReference type="Gene3D" id="3.40.50.720">
    <property type="entry name" value="NAD(P)-binding Rossmann-like Domain"/>
    <property type="match status" value="1"/>
</dbReference>
<evidence type="ECO:0000259" key="7">
    <source>
        <dbReference type="SMART" id="SM00829"/>
    </source>
</evidence>
<comment type="cofactor">
    <cofactor evidence="1">
        <name>Zn(2+)</name>
        <dbReference type="ChEBI" id="CHEBI:29105"/>
    </cofactor>
</comment>
<keyword evidence="4" id="KW-0862">Zinc</keyword>
<gene>
    <name evidence="8" type="ORF">B0A55_00746</name>
</gene>
<dbReference type="GO" id="GO:0046872">
    <property type="term" value="F:metal ion binding"/>
    <property type="evidence" value="ECO:0007669"/>
    <property type="project" value="UniProtKB-KW"/>
</dbReference>
<evidence type="ECO:0000256" key="6">
    <source>
        <dbReference type="ARBA" id="ARBA00023027"/>
    </source>
</evidence>
<sequence>MATSTETPPSLPPTMRAVQIIAFNHPHEIRSIPTPQPRDLQPHDLLLRIAVPGLCHSDLEYLAGTFPIRLPVTASHEGTGTVLATGTAITHFRPGDRVLAGMTFNRCGECEVCRGPENYRHYCPRRGSMMSVERDGAFQEFLVVDGREATRLPARMSFATAAPLACAGATSWRAVLQCGLRPGEWIGIVGSGGGLGHLAIQMAQKAKGLKVVGIDARPEGLALSRESGADLVLDARIGTAALIEEVRKATGGAGGVHASITVSDHPTAAETACAITRNHGRMIQVAVVEMVSIPLTELIFKDLRVSGSFMASQGEIEEMLHAVVEHDIRVENNIFHGLEEVPKAVEMLKKGEYRGKACFVVDENAIGVVPGNGYV</sequence>
<dbReference type="PANTHER" id="PTHR42940">
    <property type="entry name" value="ALCOHOL DEHYDROGENASE 1-RELATED"/>
    <property type="match status" value="1"/>
</dbReference>
<keyword evidence="3" id="KW-0479">Metal-binding</keyword>
<dbReference type="InterPro" id="IPR020843">
    <property type="entry name" value="ER"/>
</dbReference>
<organism evidence="8 9">
    <name type="scientific">Friedmanniomyces simplex</name>
    <dbReference type="NCBI Taxonomy" id="329884"/>
    <lineage>
        <taxon>Eukaryota</taxon>
        <taxon>Fungi</taxon>
        <taxon>Dikarya</taxon>
        <taxon>Ascomycota</taxon>
        <taxon>Pezizomycotina</taxon>
        <taxon>Dothideomycetes</taxon>
        <taxon>Dothideomycetidae</taxon>
        <taxon>Mycosphaerellales</taxon>
        <taxon>Teratosphaeriaceae</taxon>
        <taxon>Friedmanniomyces</taxon>
    </lineage>
</organism>
<keyword evidence="6" id="KW-0520">NAD</keyword>
<dbReference type="EMBL" id="NAJQ01000029">
    <property type="protein sequence ID" value="TKA82648.1"/>
    <property type="molecule type" value="Genomic_DNA"/>
</dbReference>
<dbReference type="InterPro" id="IPR011032">
    <property type="entry name" value="GroES-like_sf"/>
</dbReference>
<dbReference type="InterPro" id="IPR013154">
    <property type="entry name" value="ADH-like_N"/>
</dbReference>
<evidence type="ECO:0000256" key="2">
    <source>
        <dbReference type="ARBA" id="ARBA00008072"/>
    </source>
</evidence>
<dbReference type="SUPFAM" id="SSF51735">
    <property type="entry name" value="NAD(P)-binding Rossmann-fold domains"/>
    <property type="match status" value="1"/>
</dbReference>
<dbReference type="OrthoDB" id="1879366at2759"/>
<comment type="similarity">
    <text evidence="2">Belongs to the zinc-containing alcohol dehydrogenase family.</text>
</comment>
<dbReference type="Gene3D" id="3.90.180.10">
    <property type="entry name" value="Medium-chain alcohol dehydrogenases, catalytic domain"/>
    <property type="match status" value="1"/>
</dbReference>
<dbReference type="FunFam" id="3.40.50.720:FF:000039">
    <property type="entry name" value="Alcohol dehydrogenase AdhP"/>
    <property type="match status" value="1"/>
</dbReference>
<dbReference type="GO" id="GO:0004022">
    <property type="term" value="F:alcohol dehydrogenase (NAD+) activity"/>
    <property type="evidence" value="ECO:0007669"/>
    <property type="project" value="TreeGrafter"/>
</dbReference>
<evidence type="ECO:0000256" key="4">
    <source>
        <dbReference type="ARBA" id="ARBA00022833"/>
    </source>
</evidence>
<evidence type="ECO:0000256" key="1">
    <source>
        <dbReference type="ARBA" id="ARBA00001947"/>
    </source>
</evidence>
<feature type="domain" description="Enoyl reductase (ER)" evidence="7">
    <location>
        <begin position="30"/>
        <end position="359"/>
    </location>
</feature>
<dbReference type="AlphaFoldDB" id="A0A4U0Y2M8"/>
<dbReference type="STRING" id="329884.A0A4U0Y2M8"/>
<evidence type="ECO:0000256" key="3">
    <source>
        <dbReference type="ARBA" id="ARBA00022723"/>
    </source>
</evidence>
<dbReference type="Pfam" id="PF08240">
    <property type="entry name" value="ADH_N"/>
    <property type="match status" value="1"/>
</dbReference>
<dbReference type="SUPFAM" id="SSF50129">
    <property type="entry name" value="GroES-like"/>
    <property type="match status" value="1"/>
</dbReference>
<proteinExistence type="inferred from homology"/>
<evidence type="ECO:0000256" key="5">
    <source>
        <dbReference type="ARBA" id="ARBA00023002"/>
    </source>
</evidence>
<dbReference type="InterPro" id="IPR013149">
    <property type="entry name" value="ADH-like_C"/>
</dbReference>
<protein>
    <recommendedName>
        <fullName evidence="7">Enoyl reductase (ER) domain-containing protein</fullName>
    </recommendedName>
</protein>
<dbReference type="InterPro" id="IPR036291">
    <property type="entry name" value="NAD(P)-bd_dom_sf"/>
</dbReference>
<dbReference type="Pfam" id="PF00107">
    <property type="entry name" value="ADH_zinc_N"/>
    <property type="match status" value="1"/>
</dbReference>
<name>A0A4U0Y2M8_9PEZI</name>
<comment type="caution">
    <text evidence="8">The sequence shown here is derived from an EMBL/GenBank/DDBJ whole genome shotgun (WGS) entry which is preliminary data.</text>
</comment>
<evidence type="ECO:0000313" key="8">
    <source>
        <dbReference type="EMBL" id="TKA82648.1"/>
    </source>
</evidence>
<accession>A0A4U0Y2M8</accession>
<reference evidence="8 9" key="1">
    <citation type="submission" date="2017-03" db="EMBL/GenBank/DDBJ databases">
        <title>Genomes of endolithic fungi from Antarctica.</title>
        <authorList>
            <person name="Coleine C."/>
            <person name="Masonjones S."/>
            <person name="Stajich J.E."/>
        </authorList>
    </citation>
    <scope>NUCLEOTIDE SEQUENCE [LARGE SCALE GENOMIC DNA]</scope>
    <source>
        <strain evidence="8 9">CCFEE 5184</strain>
    </source>
</reference>
<keyword evidence="5" id="KW-0560">Oxidoreductase</keyword>
<dbReference type="PANTHER" id="PTHR42940:SF8">
    <property type="entry name" value="VACUOLAR PROTEIN SORTING-ASSOCIATED PROTEIN 11"/>
    <property type="match status" value="1"/>
</dbReference>
<keyword evidence="9" id="KW-1185">Reference proteome</keyword>
<dbReference type="SMART" id="SM00829">
    <property type="entry name" value="PKS_ER"/>
    <property type="match status" value="1"/>
</dbReference>
<evidence type="ECO:0000313" key="9">
    <source>
        <dbReference type="Proteomes" id="UP000309340"/>
    </source>
</evidence>
<dbReference type="GO" id="GO:0005737">
    <property type="term" value="C:cytoplasm"/>
    <property type="evidence" value="ECO:0007669"/>
    <property type="project" value="TreeGrafter"/>
</dbReference>
<dbReference type="Proteomes" id="UP000309340">
    <property type="component" value="Unassembled WGS sequence"/>
</dbReference>